<keyword evidence="1" id="KW-0812">Transmembrane</keyword>
<evidence type="ECO:0008006" key="4">
    <source>
        <dbReference type="Google" id="ProtNLM"/>
    </source>
</evidence>
<evidence type="ECO:0000313" key="2">
    <source>
        <dbReference type="EMBL" id="MBM7644445.1"/>
    </source>
</evidence>
<feature type="transmembrane region" description="Helical" evidence="1">
    <location>
        <begin position="31"/>
        <end position="49"/>
    </location>
</feature>
<keyword evidence="1" id="KW-0472">Membrane</keyword>
<keyword evidence="1" id="KW-1133">Transmembrane helix</keyword>
<name>A0ABS2PXZ4_9BACL</name>
<evidence type="ECO:0000313" key="3">
    <source>
        <dbReference type="Proteomes" id="UP000808914"/>
    </source>
</evidence>
<dbReference type="Proteomes" id="UP000808914">
    <property type="component" value="Unassembled WGS sequence"/>
</dbReference>
<reference evidence="2 3" key="1">
    <citation type="submission" date="2021-01" db="EMBL/GenBank/DDBJ databases">
        <title>Genomic Encyclopedia of Type Strains, Phase IV (KMG-IV): sequencing the most valuable type-strain genomes for metagenomic binning, comparative biology and taxonomic classification.</title>
        <authorList>
            <person name="Goeker M."/>
        </authorList>
    </citation>
    <scope>NUCLEOTIDE SEQUENCE [LARGE SCALE GENOMIC DNA]</scope>
    <source>
        <strain evidence="2 3">DSM 28236</strain>
    </source>
</reference>
<keyword evidence="3" id="KW-1185">Reference proteome</keyword>
<accession>A0ABS2PXZ4</accession>
<dbReference type="RefSeq" id="WP_205002405.1">
    <property type="nucleotide sequence ID" value="NZ_JAFBER010000002.1"/>
</dbReference>
<protein>
    <recommendedName>
        <fullName evidence="4">Group-specific protein</fullName>
    </recommendedName>
</protein>
<gene>
    <name evidence="2" type="ORF">JOD45_000638</name>
</gene>
<evidence type="ECO:0000256" key="1">
    <source>
        <dbReference type="SAM" id="Phobius"/>
    </source>
</evidence>
<feature type="transmembrane region" description="Helical" evidence="1">
    <location>
        <begin position="5"/>
        <end position="25"/>
    </location>
</feature>
<dbReference type="EMBL" id="JAFBER010000002">
    <property type="protein sequence ID" value="MBM7644445.1"/>
    <property type="molecule type" value="Genomic_DNA"/>
</dbReference>
<organism evidence="2 3">
    <name type="scientific">Scopulibacillus daqui</name>
    <dbReference type="NCBI Taxonomy" id="1469162"/>
    <lineage>
        <taxon>Bacteria</taxon>
        <taxon>Bacillati</taxon>
        <taxon>Bacillota</taxon>
        <taxon>Bacilli</taxon>
        <taxon>Bacillales</taxon>
        <taxon>Sporolactobacillaceae</taxon>
        <taxon>Scopulibacillus</taxon>
    </lineage>
</organism>
<comment type="caution">
    <text evidence="2">The sequence shown here is derived from an EMBL/GenBank/DDBJ whole genome shotgun (WGS) entry which is preliminary data.</text>
</comment>
<sequence length="59" mass="6612">MVNKLLVVLAMAIFVSNFFVLPILFKDQPENTATFVGLTLLSIVIMDILREKDKDNKSG</sequence>
<proteinExistence type="predicted"/>